<feature type="transmembrane region" description="Helical" evidence="1">
    <location>
        <begin position="49"/>
        <end position="67"/>
    </location>
</feature>
<dbReference type="AlphaFoldDB" id="A0A6P1TQ62"/>
<dbReference type="Proteomes" id="UP000464314">
    <property type="component" value="Chromosome"/>
</dbReference>
<feature type="transmembrane region" description="Helical" evidence="1">
    <location>
        <begin position="131"/>
        <end position="152"/>
    </location>
</feature>
<evidence type="ECO:0008006" key="4">
    <source>
        <dbReference type="Google" id="ProtNLM"/>
    </source>
</evidence>
<keyword evidence="1" id="KW-0472">Membrane</keyword>
<evidence type="ECO:0000256" key="1">
    <source>
        <dbReference type="SAM" id="Phobius"/>
    </source>
</evidence>
<dbReference type="EMBL" id="CP048000">
    <property type="protein sequence ID" value="QHQ63114.1"/>
    <property type="molecule type" value="Genomic_DNA"/>
</dbReference>
<keyword evidence="1" id="KW-1133">Transmembrane helix</keyword>
<dbReference type="KEGG" id="anr:Ana3638_21980"/>
<sequence>MNRTKIIVIGALMAGIATIFQSIPFFLSEAFALLTILSAIPIYTAARTNPMSGALSYVVTVILVLFVSSHEALMFLFTNGVVGVSLGITSYLKLNKFLAVGVSSVIQTIFLCILNYGIGISIFGVKIPGAIIIQLILILGFTLVYNFGYQAFADFIYKRIKTSGITDIGANEKNKEN</sequence>
<keyword evidence="1" id="KW-0812">Transmembrane</keyword>
<reference evidence="2 3" key="1">
    <citation type="submission" date="2020-01" db="EMBL/GenBank/DDBJ databases">
        <title>Genome analysis of Anaerocolumna sp. CBA3638.</title>
        <authorList>
            <person name="Kim J."/>
            <person name="Roh S.W."/>
        </authorList>
    </citation>
    <scope>NUCLEOTIDE SEQUENCE [LARGE SCALE GENOMIC DNA]</scope>
    <source>
        <strain evidence="2 3">CBA3638</strain>
    </source>
</reference>
<protein>
    <recommendedName>
        <fullName evidence="4">DUF2232 domain-containing protein</fullName>
    </recommendedName>
</protein>
<gene>
    <name evidence="2" type="ORF">Ana3638_21980</name>
</gene>
<evidence type="ECO:0000313" key="2">
    <source>
        <dbReference type="EMBL" id="QHQ63114.1"/>
    </source>
</evidence>
<dbReference type="RefSeq" id="WP_161839935.1">
    <property type="nucleotide sequence ID" value="NZ_CP048000.1"/>
</dbReference>
<accession>A0A6P1TQ62</accession>
<feature type="transmembrane region" description="Helical" evidence="1">
    <location>
        <begin position="104"/>
        <end position="125"/>
    </location>
</feature>
<evidence type="ECO:0000313" key="3">
    <source>
        <dbReference type="Proteomes" id="UP000464314"/>
    </source>
</evidence>
<keyword evidence="3" id="KW-1185">Reference proteome</keyword>
<proteinExistence type="predicted"/>
<name>A0A6P1TQ62_9FIRM</name>
<organism evidence="2 3">
    <name type="scientific">Anaerocolumna sedimenticola</name>
    <dbReference type="NCBI Taxonomy" id="2696063"/>
    <lineage>
        <taxon>Bacteria</taxon>
        <taxon>Bacillati</taxon>
        <taxon>Bacillota</taxon>
        <taxon>Clostridia</taxon>
        <taxon>Lachnospirales</taxon>
        <taxon>Lachnospiraceae</taxon>
        <taxon>Anaerocolumna</taxon>
    </lineage>
</organism>
<feature type="transmembrane region" description="Helical" evidence="1">
    <location>
        <begin position="6"/>
        <end position="37"/>
    </location>
</feature>